<dbReference type="SUPFAM" id="SSF50475">
    <property type="entry name" value="FMN-binding split barrel"/>
    <property type="match status" value="1"/>
</dbReference>
<proteinExistence type="predicted"/>
<accession>A0ABW5H3K0</accession>
<dbReference type="InterPro" id="IPR012349">
    <property type="entry name" value="Split_barrel_FMN-bd"/>
</dbReference>
<evidence type="ECO:0000313" key="1">
    <source>
        <dbReference type="EMBL" id="MFD2467708.1"/>
    </source>
</evidence>
<gene>
    <name evidence="1" type="ORF">ACFSVL_09910</name>
</gene>
<sequence length="208" mass="22848">MLVPAVDRASREESLEFLRTHEFGQLVAGGRGREVPVVVPTQFIMADEETILLHLSVKNPVWPALAENPAVVLSVAGAYSFIPGRWRTIGDEDPEMGIATIYYAAVQARCEVEVLDETGAKLDILRAQLGQKEPYLATDPSVHARLVPGITAARLRIVELVGKFKFGGNMDVPHRRAVAARLAERGEPADLEGLRYALRDIPCEESRP</sequence>
<dbReference type="Pfam" id="PF04299">
    <property type="entry name" value="FMN_bind_2"/>
    <property type="match status" value="1"/>
</dbReference>
<dbReference type="InterPro" id="IPR007396">
    <property type="entry name" value="TR_PAI2-type"/>
</dbReference>
<organism evidence="1 2">
    <name type="scientific">Amycolatopsis silviterrae</name>
    <dbReference type="NCBI Taxonomy" id="1656914"/>
    <lineage>
        <taxon>Bacteria</taxon>
        <taxon>Bacillati</taxon>
        <taxon>Actinomycetota</taxon>
        <taxon>Actinomycetes</taxon>
        <taxon>Pseudonocardiales</taxon>
        <taxon>Pseudonocardiaceae</taxon>
        <taxon>Amycolatopsis</taxon>
    </lineage>
</organism>
<name>A0ABW5H3K0_9PSEU</name>
<dbReference type="Gene3D" id="2.30.110.10">
    <property type="entry name" value="Electron Transport, Fmn-binding Protein, Chain A"/>
    <property type="match status" value="1"/>
</dbReference>
<reference evidence="2" key="1">
    <citation type="journal article" date="2019" name="Int. J. Syst. Evol. Microbiol.">
        <title>The Global Catalogue of Microorganisms (GCM) 10K type strain sequencing project: providing services to taxonomists for standard genome sequencing and annotation.</title>
        <authorList>
            <consortium name="The Broad Institute Genomics Platform"/>
            <consortium name="The Broad Institute Genome Sequencing Center for Infectious Disease"/>
            <person name="Wu L."/>
            <person name="Ma J."/>
        </authorList>
    </citation>
    <scope>NUCLEOTIDE SEQUENCE [LARGE SCALE GENOMIC DNA]</scope>
    <source>
        <strain evidence="2">CGMCC 4.7641</strain>
    </source>
</reference>
<dbReference type="RefSeq" id="WP_378302675.1">
    <property type="nucleotide sequence ID" value="NZ_JBHUKS010000006.1"/>
</dbReference>
<comment type="caution">
    <text evidence="1">The sequence shown here is derived from an EMBL/GenBank/DDBJ whole genome shotgun (WGS) entry which is preliminary data.</text>
</comment>
<evidence type="ECO:0000313" key="2">
    <source>
        <dbReference type="Proteomes" id="UP001597483"/>
    </source>
</evidence>
<protein>
    <submittedName>
        <fullName evidence="1">FMN-binding negative transcriptional regulator</fullName>
    </submittedName>
</protein>
<dbReference type="PANTHER" id="PTHR35802">
    <property type="entry name" value="PROTEASE SYNTHASE AND SPORULATION PROTEIN PAI 2"/>
    <property type="match status" value="1"/>
</dbReference>
<dbReference type="Proteomes" id="UP001597483">
    <property type="component" value="Unassembled WGS sequence"/>
</dbReference>
<keyword evidence="2" id="KW-1185">Reference proteome</keyword>
<dbReference type="EMBL" id="JBHUKS010000006">
    <property type="protein sequence ID" value="MFD2467708.1"/>
    <property type="molecule type" value="Genomic_DNA"/>
</dbReference>
<dbReference type="PANTHER" id="PTHR35802:SF1">
    <property type="entry name" value="PROTEASE SYNTHASE AND SPORULATION PROTEIN PAI 2"/>
    <property type="match status" value="1"/>
</dbReference>